<protein>
    <recommendedName>
        <fullName evidence="6">GDT1 family protein</fullName>
    </recommendedName>
</protein>
<keyword evidence="4 6" id="KW-1133">Transmembrane helix</keyword>
<keyword evidence="3 6" id="KW-0812">Transmembrane</keyword>
<dbReference type="PANTHER" id="PTHR12608:SF7">
    <property type="entry name" value="PROTEIN PAM71-HOMOLOG, CHLOROPLASTIC"/>
    <property type="match status" value="1"/>
</dbReference>
<reference evidence="7 8" key="1">
    <citation type="submission" date="2020-10" db="EMBL/GenBank/DDBJ databases">
        <title>Plant Genome Project.</title>
        <authorList>
            <person name="Zhang R.-G."/>
        </authorList>
    </citation>
    <scope>NUCLEOTIDE SEQUENCE [LARGE SCALE GENOMIC DNA]</scope>
    <source>
        <strain evidence="7">FAFU-HL-1</strain>
        <tissue evidence="7">Leaf</tissue>
    </source>
</reference>
<feature type="transmembrane region" description="Helical" evidence="6">
    <location>
        <begin position="195"/>
        <end position="215"/>
    </location>
</feature>
<dbReference type="PANTHER" id="PTHR12608">
    <property type="entry name" value="TRANSMEMBRANE PROTEIN HTP-1 RELATED"/>
    <property type="match status" value="1"/>
</dbReference>
<dbReference type="GO" id="GO:0032472">
    <property type="term" value="P:Golgi calcium ion transport"/>
    <property type="evidence" value="ECO:0007669"/>
    <property type="project" value="TreeGrafter"/>
</dbReference>
<keyword evidence="8" id="KW-1185">Reference proteome</keyword>
<comment type="caution">
    <text evidence="6">Lacks conserved residue(s) required for the propagation of feature annotation.</text>
</comment>
<evidence type="ECO:0000256" key="2">
    <source>
        <dbReference type="ARBA" id="ARBA00009190"/>
    </source>
</evidence>
<evidence type="ECO:0000256" key="1">
    <source>
        <dbReference type="ARBA" id="ARBA00004141"/>
    </source>
</evidence>
<dbReference type="GO" id="GO:0009507">
    <property type="term" value="C:chloroplast"/>
    <property type="evidence" value="ECO:0007669"/>
    <property type="project" value="TreeGrafter"/>
</dbReference>
<feature type="transmembrane region" description="Helical" evidence="6">
    <location>
        <begin position="170"/>
        <end position="188"/>
    </location>
</feature>
<dbReference type="GO" id="GO:0032468">
    <property type="term" value="P:Golgi calcium ion homeostasis"/>
    <property type="evidence" value="ECO:0007669"/>
    <property type="project" value="TreeGrafter"/>
</dbReference>
<dbReference type="GO" id="GO:0016020">
    <property type="term" value="C:membrane"/>
    <property type="evidence" value="ECO:0007669"/>
    <property type="project" value="UniProtKB-SubCell"/>
</dbReference>
<evidence type="ECO:0000256" key="6">
    <source>
        <dbReference type="RuleBase" id="RU365102"/>
    </source>
</evidence>
<proteinExistence type="inferred from homology"/>
<dbReference type="Proteomes" id="UP000657918">
    <property type="component" value="Unassembled WGS sequence"/>
</dbReference>
<comment type="caution">
    <text evidence="7">The sequence shown here is derived from an EMBL/GenBank/DDBJ whole genome shotgun (WGS) entry which is preliminary data.</text>
</comment>
<evidence type="ECO:0000313" key="8">
    <source>
        <dbReference type="Proteomes" id="UP000657918"/>
    </source>
</evidence>
<evidence type="ECO:0000313" key="7">
    <source>
        <dbReference type="EMBL" id="KAF9688945.1"/>
    </source>
</evidence>
<comment type="similarity">
    <text evidence="2 6">Belongs to the GDT1 family.</text>
</comment>
<comment type="subcellular location">
    <subcellularLocation>
        <location evidence="1 6">Membrane</location>
        <topology evidence="1 6">Multi-pass membrane protein</topology>
    </subcellularLocation>
</comment>
<name>A0A835NA68_9ROSI</name>
<evidence type="ECO:0000256" key="4">
    <source>
        <dbReference type="ARBA" id="ARBA00022989"/>
    </source>
</evidence>
<dbReference type="AlphaFoldDB" id="A0A835NA68"/>
<dbReference type="GO" id="GO:0005384">
    <property type="term" value="F:manganese ion transmembrane transporter activity"/>
    <property type="evidence" value="ECO:0007669"/>
    <property type="project" value="TreeGrafter"/>
</dbReference>
<keyword evidence="5 6" id="KW-0472">Membrane</keyword>
<dbReference type="InterPro" id="IPR001727">
    <property type="entry name" value="GDT1-like"/>
</dbReference>
<evidence type="ECO:0000256" key="5">
    <source>
        <dbReference type="ARBA" id="ARBA00023136"/>
    </source>
</evidence>
<accession>A0A835NA68</accession>
<dbReference type="GO" id="GO:0005794">
    <property type="term" value="C:Golgi apparatus"/>
    <property type="evidence" value="ECO:0007669"/>
    <property type="project" value="TreeGrafter"/>
</dbReference>
<organism evidence="7 8">
    <name type="scientific">Salix dunnii</name>
    <dbReference type="NCBI Taxonomy" id="1413687"/>
    <lineage>
        <taxon>Eukaryota</taxon>
        <taxon>Viridiplantae</taxon>
        <taxon>Streptophyta</taxon>
        <taxon>Embryophyta</taxon>
        <taxon>Tracheophyta</taxon>
        <taxon>Spermatophyta</taxon>
        <taxon>Magnoliopsida</taxon>
        <taxon>eudicotyledons</taxon>
        <taxon>Gunneridae</taxon>
        <taxon>Pentapetalae</taxon>
        <taxon>rosids</taxon>
        <taxon>fabids</taxon>
        <taxon>Malpighiales</taxon>
        <taxon>Salicaceae</taxon>
        <taxon>Saliceae</taxon>
        <taxon>Salix</taxon>
    </lineage>
</organism>
<dbReference type="Pfam" id="PF01169">
    <property type="entry name" value="GDT1"/>
    <property type="match status" value="2"/>
</dbReference>
<sequence length="216" mass="23199">MYCQTFFIAALLAMQYEKGLSAKGLVKGNEIDRIVLLGSMGALSLMTILSVVIGRIFNSVPAQFQTTLPIGEYAAVTLLMFFGLKSIKDAWDLPSNDAKTGDKSCPELDEYAEAEELVKEKVSKPLTSPFEIVWKSFSLVFFAEWGDRSMLATIALGAAQSPWGVATGAIAGHLVATSIAILGGAFLANYISEKLVGYLGGVLFLVFAVATFLGFF</sequence>
<dbReference type="OrthoDB" id="442680at2759"/>
<feature type="transmembrane region" description="Helical" evidence="6">
    <location>
        <begin position="35"/>
        <end position="58"/>
    </location>
</feature>
<dbReference type="EMBL" id="JADGMS010000001">
    <property type="protein sequence ID" value="KAF9688945.1"/>
    <property type="molecule type" value="Genomic_DNA"/>
</dbReference>
<evidence type="ECO:0000256" key="3">
    <source>
        <dbReference type="ARBA" id="ARBA00022692"/>
    </source>
</evidence>
<dbReference type="GO" id="GO:0015085">
    <property type="term" value="F:calcium ion transmembrane transporter activity"/>
    <property type="evidence" value="ECO:0007669"/>
    <property type="project" value="TreeGrafter"/>
</dbReference>
<gene>
    <name evidence="7" type="ORF">SADUNF_Sadunf01G0040700</name>
</gene>